<reference evidence="1 2" key="1">
    <citation type="submission" date="2022-01" db="EMBL/GenBank/DDBJ databases">
        <authorList>
            <person name="Xiong W."/>
            <person name="Schranz E."/>
        </authorList>
    </citation>
    <scope>NUCLEOTIDE SEQUENCE [LARGE SCALE GENOMIC DNA]</scope>
</reference>
<dbReference type="Proteomes" id="UP001157418">
    <property type="component" value="Unassembled WGS sequence"/>
</dbReference>
<proteinExistence type="predicted"/>
<evidence type="ECO:0000313" key="2">
    <source>
        <dbReference type="Proteomes" id="UP001157418"/>
    </source>
</evidence>
<protein>
    <submittedName>
        <fullName evidence="1">Uncharacterized protein</fullName>
    </submittedName>
</protein>
<keyword evidence="2" id="KW-1185">Reference proteome</keyword>
<organism evidence="1 2">
    <name type="scientific">Lactuca virosa</name>
    <dbReference type="NCBI Taxonomy" id="75947"/>
    <lineage>
        <taxon>Eukaryota</taxon>
        <taxon>Viridiplantae</taxon>
        <taxon>Streptophyta</taxon>
        <taxon>Embryophyta</taxon>
        <taxon>Tracheophyta</taxon>
        <taxon>Spermatophyta</taxon>
        <taxon>Magnoliopsida</taxon>
        <taxon>eudicotyledons</taxon>
        <taxon>Gunneridae</taxon>
        <taxon>Pentapetalae</taxon>
        <taxon>asterids</taxon>
        <taxon>campanulids</taxon>
        <taxon>Asterales</taxon>
        <taxon>Asteraceae</taxon>
        <taxon>Cichorioideae</taxon>
        <taxon>Cichorieae</taxon>
        <taxon>Lactucinae</taxon>
        <taxon>Lactuca</taxon>
    </lineage>
</organism>
<evidence type="ECO:0000313" key="1">
    <source>
        <dbReference type="EMBL" id="CAH1422122.1"/>
    </source>
</evidence>
<comment type="caution">
    <text evidence="1">The sequence shown here is derived from an EMBL/GenBank/DDBJ whole genome shotgun (WGS) entry which is preliminary data.</text>
</comment>
<dbReference type="AlphaFoldDB" id="A0AAU9M6C8"/>
<sequence length="105" mass="11530">MTPPLAYLAIFLNTSPTSSHPTIYATTTATSSITPTLMSFTTKENDISTDLNSINVARSSEYKEIPNNVYGGFKADNFLSSSFDQHTHIFSISGFIKLINRSKSD</sequence>
<accession>A0AAU9M6C8</accession>
<gene>
    <name evidence="1" type="ORF">LVIROSA_LOCUS9476</name>
</gene>
<name>A0AAU9M6C8_9ASTR</name>
<dbReference type="EMBL" id="CAKMRJ010001112">
    <property type="protein sequence ID" value="CAH1422122.1"/>
    <property type="molecule type" value="Genomic_DNA"/>
</dbReference>